<evidence type="ECO:0000313" key="6">
    <source>
        <dbReference type="Proteomes" id="UP001303889"/>
    </source>
</evidence>
<keyword evidence="3" id="KW-0949">S-adenosyl-L-methionine</keyword>
<comment type="pathway">
    <text evidence="1">Secondary metabolite biosynthesis.</text>
</comment>
<comment type="caution">
    <text evidence="5">The sequence shown here is derived from an EMBL/GenBank/DDBJ whole genome shotgun (WGS) entry which is preliminary data.</text>
</comment>
<dbReference type="InterPro" id="IPR029063">
    <property type="entry name" value="SAM-dependent_MTases_sf"/>
</dbReference>
<sequence length="276" mass="31409">MATGPELGSKSKDVVWYRPAIPVLSEPVQDLLENYSHYAHDEVITRVLEIRDQMWDIFPWPCVGCFTFLDLSLSQHDDYASILDRLKHGAIFLDVGCCIAQDLRKLVHDGALAKNLFGLEPQADFLSLATHFFRDGDRLPAEQFIHSDFMDRGNVRLRELEGKVDIIQLGLVLHLWDWDEQIEACKRVVELLRSESESVIVGQTVGNLAGMKAPIVPGKIGFHHNVETFMKMWREVGRATGTKWDVQANLDEESGPDAIRWGDARWKVLAFTIQRL</sequence>
<dbReference type="GO" id="GO:0016740">
    <property type="term" value="F:transferase activity"/>
    <property type="evidence" value="ECO:0007669"/>
    <property type="project" value="UniProtKB-KW"/>
</dbReference>
<keyword evidence="6" id="KW-1185">Reference proteome</keyword>
<dbReference type="Proteomes" id="UP001303889">
    <property type="component" value="Unassembled WGS sequence"/>
</dbReference>
<proteinExistence type="inferred from homology"/>
<dbReference type="Gene3D" id="3.40.50.150">
    <property type="entry name" value="Vaccinia Virus protein VP39"/>
    <property type="match status" value="1"/>
</dbReference>
<evidence type="ECO:0000313" key="5">
    <source>
        <dbReference type="EMBL" id="KAK3896807.1"/>
    </source>
</evidence>
<evidence type="ECO:0000256" key="2">
    <source>
        <dbReference type="ARBA" id="ARBA00022679"/>
    </source>
</evidence>
<comment type="similarity">
    <text evidence="4">Belongs to the class I-like SAM-binding methyltransferase superfamily.</text>
</comment>
<evidence type="ECO:0000256" key="4">
    <source>
        <dbReference type="ARBA" id="ARBA00038314"/>
    </source>
</evidence>
<reference evidence="5" key="1">
    <citation type="journal article" date="2023" name="Mol. Phylogenet. Evol.">
        <title>Genome-scale phylogeny and comparative genomics of the fungal order Sordariales.</title>
        <authorList>
            <person name="Hensen N."/>
            <person name="Bonometti L."/>
            <person name="Westerberg I."/>
            <person name="Brannstrom I.O."/>
            <person name="Guillou S."/>
            <person name="Cros-Aarteil S."/>
            <person name="Calhoun S."/>
            <person name="Haridas S."/>
            <person name="Kuo A."/>
            <person name="Mondo S."/>
            <person name="Pangilinan J."/>
            <person name="Riley R."/>
            <person name="LaButti K."/>
            <person name="Andreopoulos B."/>
            <person name="Lipzen A."/>
            <person name="Chen C."/>
            <person name="Yan M."/>
            <person name="Daum C."/>
            <person name="Ng V."/>
            <person name="Clum A."/>
            <person name="Steindorff A."/>
            <person name="Ohm R.A."/>
            <person name="Martin F."/>
            <person name="Silar P."/>
            <person name="Natvig D.O."/>
            <person name="Lalanne C."/>
            <person name="Gautier V."/>
            <person name="Ament-Velasquez S.L."/>
            <person name="Kruys A."/>
            <person name="Hutchinson M.I."/>
            <person name="Powell A.J."/>
            <person name="Barry K."/>
            <person name="Miller A.N."/>
            <person name="Grigoriev I.V."/>
            <person name="Debuchy R."/>
            <person name="Gladieux P."/>
            <person name="Hiltunen Thoren M."/>
            <person name="Johannesson H."/>
        </authorList>
    </citation>
    <scope>NUCLEOTIDE SEQUENCE</scope>
    <source>
        <strain evidence="5">CBS 103.79</strain>
    </source>
</reference>
<reference evidence="5" key="2">
    <citation type="submission" date="2023-05" db="EMBL/GenBank/DDBJ databases">
        <authorList>
            <consortium name="Lawrence Berkeley National Laboratory"/>
            <person name="Steindorff A."/>
            <person name="Hensen N."/>
            <person name="Bonometti L."/>
            <person name="Westerberg I."/>
            <person name="Brannstrom I.O."/>
            <person name="Guillou S."/>
            <person name="Cros-Aarteil S."/>
            <person name="Calhoun S."/>
            <person name="Haridas S."/>
            <person name="Kuo A."/>
            <person name="Mondo S."/>
            <person name="Pangilinan J."/>
            <person name="Riley R."/>
            <person name="Labutti K."/>
            <person name="Andreopoulos B."/>
            <person name="Lipzen A."/>
            <person name="Chen C."/>
            <person name="Yanf M."/>
            <person name="Daum C."/>
            <person name="Ng V."/>
            <person name="Clum A."/>
            <person name="Ohm R."/>
            <person name="Martin F."/>
            <person name="Silar P."/>
            <person name="Natvig D."/>
            <person name="Lalanne C."/>
            <person name="Gautier V."/>
            <person name="Ament-Velasquez S.L."/>
            <person name="Kruys A."/>
            <person name="Hutchinson M.I."/>
            <person name="Powell A.J."/>
            <person name="Barry K."/>
            <person name="Miller A.N."/>
            <person name="Grigoriev I.V."/>
            <person name="Debuchy R."/>
            <person name="Gladieux P."/>
            <person name="Thoren M.H."/>
            <person name="Johannesson H."/>
        </authorList>
    </citation>
    <scope>NUCLEOTIDE SEQUENCE</scope>
    <source>
        <strain evidence="5">CBS 103.79</strain>
    </source>
</reference>
<dbReference type="PANTHER" id="PTHR35897:SF1">
    <property type="entry name" value="METHYLTRANSFERASE AUSD"/>
    <property type="match status" value="1"/>
</dbReference>
<organism evidence="5 6">
    <name type="scientific">Staphylotrichum tortipilum</name>
    <dbReference type="NCBI Taxonomy" id="2831512"/>
    <lineage>
        <taxon>Eukaryota</taxon>
        <taxon>Fungi</taxon>
        <taxon>Dikarya</taxon>
        <taxon>Ascomycota</taxon>
        <taxon>Pezizomycotina</taxon>
        <taxon>Sordariomycetes</taxon>
        <taxon>Sordariomycetidae</taxon>
        <taxon>Sordariales</taxon>
        <taxon>Chaetomiaceae</taxon>
        <taxon>Staphylotrichum</taxon>
    </lineage>
</organism>
<name>A0AAN6RMD4_9PEZI</name>
<dbReference type="AlphaFoldDB" id="A0AAN6RMD4"/>
<gene>
    <name evidence="5" type="ORF">C8A05DRAFT_48312</name>
</gene>
<accession>A0AAN6RMD4</accession>
<protein>
    <recommendedName>
        <fullName evidence="7">Methyltransferase domain-containing protein</fullName>
    </recommendedName>
</protein>
<evidence type="ECO:0000256" key="1">
    <source>
        <dbReference type="ARBA" id="ARBA00005179"/>
    </source>
</evidence>
<dbReference type="PANTHER" id="PTHR35897">
    <property type="entry name" value="METHYLTRANSFERASE AUSD"/>
    <property type="match status" value="1"/>
</dbReference>
<dbReference type="EMBL" id="MU856390">
    <property type="protein sequence ID" value="KAK3896807.1"/>
    <property type="molecule type" value="Genomic_DNA"/>
</dbReference>
<dbReference type="SUPFAM" id="SSF53335">
    <property type="entry name" value="S-adenosyl-L-methionine-dependent methyltransferases"/>
    <property type="match status" value="1"/>
</dbReference>
<dbReference type="InterPro" id="IPR051654">
    <property type="entry name" value="Meroterpenoid_MTases"/>
</dbReference>
<evidence type="ECO:0008006" key="7">
    <source>
        <dbReference type="Google" id="ProtNLM"/>
    </source>
</evidence>
<keyword evidence="2" id="KW-0808">Transferase</keyword>
<evidence type="ECO:0000256" key="3">
    <source>
        <dbReference type="ARBA" id="ARBA00022691"/>
    </source>
</evidence>